<gene>
    <name evidence="9" type="primary">CMTM6</name>
</gene>
<organism evidence="9 10">
    <name type="scientific">Crocodylus porosus</name>
    <name type="common">Saltwater crocodile</name>
    <name type="synonym">Estuarine crocodile</name>
    <dbReference type="NCBI Taxonomy" id="8502"/>
    <lineage>
        <taxon>Eukaryota</taxon>
        <taxon>Metazoa</taxon>
        <taxon>Chordata</taxon>
        <taxon>Craniata</taxon>
        <taxon>Vertebrata</taxon>
        <taxon>Euteleostomi</taxon>
        <taxon>Archelosauria</taxon>
        <taxon>Archosauria</taxon>
        <taxon>Crocodylia</taxon>
        <taxon>Longirostres</taxon>
        <taxon>Crocodylidae</taxon>
        <taxon>Crocodylus</taxon>
    </lineage>
</organism>
<dbReference type="Ensembl" id="ENSCPRT00005007982.1">
    <property type="protein sequence ID" value="ENSCPRP00005006807.1"/>
    <property type="gene ID" value="ENSCPRG00005004847.1"/>
</dbReference>
<feature type="domain" description="MARVEL" evidence="8">
    <location>
        <begin position="25"/>
        <end position="152"/>
    </location>
</feature>
<dbReference type="OrthoDB" id="10028364at2759"/>
<dbReference type="PROSITE" id="PS51225">
    <property type="entry name" value="MARVEL"/>
    <property type="match status" value="1"/>
</dbReference>
<dbReference type="GeneID" id="109310982"/>
<dbReference type="GO" id="GO:0031647">
    <property type="term" value="P:regulation of protein stability"/>
    <property type="evidence" value="ECO:0007669"/>
    <property type="project" value="Ensembl"/>
</dbReference>
<accession>A0A7M4FTS4</accession>
<feature type="transmembrane region" description="Helical" evidence="7">
    <location>
        <begin position="98"/>
        <end position="118"/>
    </location>
</feature>
<evidence type="ECO:0000256" key="5">
    <source>
        <dbReference type="PROSITE-ProRule" id="PRU00581"/>
    </source>
</evidence>
<evidence type="ECO:0000256" key="7">
    <source>
        <dbReference type="SAM" id="Phobius"/>
    </source>
</evidence>
<evidence type="ECO:0000256" key="2">
    <source>
        <dbReference type="ARBA" id="ARBA00022692"/>
    </source>
</evidence>
<dbReference type="Proteomes" id="UP000594220">
    <property type="component" value="Unplaced"/>
</dbReference>
<evidence type="ECO:0000256" key="3">
    <source>
        <dbReference type="ARBA" id="ARBA00022989"/>
    </source>
</evidence>
<dbReference type="GO" id="GO:0005886">
    <property type="term" value="C:plasma membrane"/>
    <property type="evidence" value="ECO:0007669"/>
    <property type="project" value="Ensembl"/>
</dbReference>
<feature type="transmembrane region" description="Helical" evidence="7">
    <location>
        <begin position="61"/>
        <end position="86"/>
    </location>
</feature>
<dbReference type="GO" id="GO:0031901">
    <property type="term" value="C:early endosome membrane"/>
    <property type="evidence" value="ECO:0007669"/>
    <property type="project" value="Ensembl"/>
</dbReference>
<evidence type="ECO:0000256" key="6">
    <source>
        <dbReference type="SAM" id="MobiDB-lite"/>
    </source>
</evidence>
<dbReference type="GO" id="GO:0015031">
    <property type="term" value="P:protein transport"/>
    <property type="evidence" value="ECO:0007669"/>
    <property type="project" value="Ensembl"/>
</dbReference>
<feature type="transmembrane region" description="Helical" evidence="7">
    <location>
        <begin position="130"/>
        <end position="149"/>
    </location>
</feature>
<keyword evidence="2 5" id="KW-0812">Transmembrane</keyword>
<dbReference type="OMA" id="ASMVWEK"/>
<dbReference type="KEGG" id="cpoo:109310982"/>
<feature type="region of interest" description="Disordered" evidence="6">
    <location>
        <begin position="156"/>
        <end position="181"/>
    </location>
</feature>
<dbReference type="GO" id="GO:0032456">
    <property type="term" value="P:endocytic recycling"/>
    <property type="evidence" value="ECO:0007669"/>
    <property type="project" value="Ensembl"/>
</dbReference>
<proteinExistence type="predicted"/>
<keyword evidence="10" id="KW-1185">Reference proteome</keyword>
<dbReference type="RefSeq" id="XP_019391924.1">
    <property type="nucleotide sequence ID" value="XM_019536379.1"/>
</dbReference>
<evidence type="ECO:0000256" key="4">
    <source>
        <dbReference type="ARBA" id="ARBA00023136"/>
    </source>
</evidence>
<sequence>MENGAVYEQTTEPRAVRAGLFCSPHLSRLRLALKALQLLFSFVAFTCEEIVESCTSCGGLYFFEFVSCSALLLSLLLLAVYCTTLYEKFGDDNIRKADLVTTAIVSCFFILASVVFAATNDKSSVETLAIVFGFLASLAFLGDLIYMFIERRKEKEANKKKENPNRQGPSEHQPLKNEEKV</sequence>
<reference evidence="9" key="2">
    <citation type="submission" date="2025-09" db="UniProtKB">
        <authorList>
            <consortium name="Ensembl"/>
        </authorList>
    </citation>
    <scope>IDENTIFICATION</scope>
</reference>
<dbReference type="InterPro" id="IPR050578">
    <property type="entry name" value="MARVEL-CKLF_proteins"/>
</dbReference>
<evidence type="ECO:0000313" key="10">
    <source>
        <dbReference type="Proteomes" id="UP000594220"/>
    </source>
</evidence>
<dbReference type="CTD" id="54918"/>
<protein>
    <submittedName>
        <fullName evidence="9">CKLF like MARVEL transmembrane domain containing 6</fullName>
    </submittedName>
</protein>
<keyword evidence="4 5" id="KW-0472">Membrane</keyword>
<dbReference type="GO" id="GO:0055038">
    <property type="term" value="C:recycling endosome membrane"/>
    <property type="evidence" value="ECO:0007669"/>
    <property type="project" value="Ensembl"/>
</dbReference>
<dbReference type="Pfam" id="PF01284">
    <property type="entry name" value="MARVEL"/>
    <property type="match status" value="1"/>
</dbReference>
<evidence type="ECO:0000313" key="9">
    <source>
        <dbReference type="Ensembl" id="ENSCPRP00005006807.1"/>
    </source>
</evidence>
<dbReference type="PANTHER" id="PTHR22776:SF25">
    <property type="entry name" value="CKLF-LIKE MARVEL TRANSMEMBRANE DOMAIN-CONTAINING PROTEIN 6"/>
    <property type="match status" value="1"/>
</dbReference>
<evidence type="ECO:0000256" key="1">
    <source>
        <dbReference type="ARBA" id="ARBA00004141"/>
    </source>
</evidence>
<comment type="subcellular location">
    <subcellularLocation>
        <location evidence="1">Membrane</location>
        <topology evidence="1">Multi-pass membrane protein</topology>
    </subcellularLocation>
</comment>
<dbReference type="AlphaFoldDB" id="A0A7M4FTS4"/>
<dbReference type="PANTHER" id="PTHR22776">
    <property type="entry name" value="MARVEL-CONTAINING POTENTIAL LIPID RAFT-ASSOCIATED PROTEIN"/>
    <property type="match status" value="1"/>
</dbReference>
<reference evidence="9" key="1">
    <citation type="submission" date="2025-08" db="UniProtKB">
        <authorList>
            <consortium name="Ensembl"/>
        </authorList>
    </citation>
    <scope>IDENTIFICATION</scope>
</reference>
<name>A0A7M4FTS4_CROPO</name>
<keyword evidence="3 7" id="KW-1133">Transmembrane helix</keyword>
<evidence type="ECO:0000259" key="8">
    <source>
        <dbReference type="PROSITE" id="PS51225"/>
    </source>
</evidence>
<dbReference type="InterPro" id="IPR008253">
    <property type="entry name" value="Marvel"/>
</dbReference>
<dbReference type="GeneTree" id="ENSGT00940000157911"/>